<dbReference type="RefSeq" id="WP_089838298.1">
    <property type="nucleotide sequence ID" value="NZ_FOZL01000001.1"/>
</dbReference>
<keyword evidence="1" id="KW-0805">Transcription regulation</keyword>
<keyword evidence="2" id="KW-0238">DNA-binding</keyword>
<reference evidence="5 6" key="1">
    <citation type="submission" date="2016-10" db="EMBL/GenBank/DDBJ databases">
        <authorList>
            <person name="de Groot N.N."/>
        </authorList>
    </citation>
    <scope>NUCLEOTIDE SEQUENCE [LARGE SCALE GENOMIC DNA]</scope>
    <source>
        <strain evidence="5 6">DSM 21001</strain>
    </source>
</reference>
<dbReference type="SUPFAM" id="SSF47413">
    <property type="entry name" value="lambda repressor-like DNA-binding domains"/>
    <property type="match status" value="1"/>
</dbReference>
<evidence type="ECO:0000256" key="1">
    <source>
        <dbReference type="ARBA" id="ARBA00023015"/>
    </source>
</evidence>
<dbReference type="Proteomes" id="UP000199024">
    <property type="component" value="Unassembled WGS sequence"/>
</dbReference>
<dbReference type="GO" id="GO:0000976">
    <property type="term" value="F:transcription cis-regulatory region binding"/>
    <property type="evidence" value="ECO:0007669"/>
    <property type="project" value="TreeGrafter"/>
</dbReference>
<dbReference type="PANTHER" id="PTHR30146:SF109">
    <property type="entry name" value="HTH-TYPE TRANSCRIPTIONAL REGULATOR GALS"/>
    <property type="match status" value="1"/>
</dbReference>
<dbReference type="InterPro" id="IPR000843">
    <property type="entry name" value="HTH_LacI"/>
</dbReference>
<dbReference type="AlphaFoldDB" id="A0A1I6M1Q3"/>
<dbReference type="CDD" id="cd01392">
    <property type="entry name" value="HTH_LacI"/>
    <property type="match status" value="1"/>
</dbReference>
<organism evidence="5 6">
    <name type="scientific">Granulicella pectinivorans</name>
    <dbReference type="NCBI Taxonomy" id="474950"/>
    <lineage>
        <taxon>Bacteria</taxon>
        <taxon>Pseudomonadati</taxon>
        <taxon>Acidobacteriota</taxon>
        <taxon>Terriglobia</taxon>
        <taxon>Terriglobales</taxon>
        <taxon>Acidobacteriaceae</taxon>
        <taxon>Granulicella</taxon>
    </lineage>
</organism>
<name>A0A1I6M1Q3_9BACT</name>
<proteinExistence type="predicted"/>
<dbReference type="Pfam" id="PF00356">
    <property type="entry name" value="LacI"/>
    <property type="match status" value="1"/>
</dbReference>
<dbReference type="OrthoDB" id="110416at2"/>
<evidence type="ECO:0000313" key="6">
    <source>
        <dbReference type="Proteomes" id="UP000199024"/>
    </source>
</evidence>
<dbReference type="PROSITE" id="PS50932">
    <property type="entry name" value="HTH_LACI_2"/>
    <property type="match status" value="1"/>
</dbReference>
<dbReference type="PANTHER" id="PTHR30146">
    <property type="entry name" value="LACI-RELATED TRANSCRIPTIONAL REPRESSOR"/>
    <property type="match status" value="1"/>
</dbReference>
<dbReference type="Gene3D" id="3.40.50.2300">
    <property type="match status" value="2"/>
</dbReference>
<evidence type="ECO:0000256" key="2">
    <source>
        <dbReference type="ARBA" id="ARBA00023125"/>
    </source>
</evidence>
<dbReference type="STRING" id="474950.SAMN05421771_1641"/>
<accession>A0A1I6M1Q3</accession>
<dbReference type="Gene3D" id="1.10.260.40">
    <property type="entry name" value="lambda repressor-like DNA-binding domains"/>
    <property type="match status" value="1"/>
</dbReference>
<dbReference type="CDD" id="cd06267">
    <property type="entry name" value="PBP1_LacI_sugar_binding-like"/>
    <property type="match status" value="1"/>
</dbReference>
<keyword evidence="6" id="KW-1185">Reference proteome</keyword>
<dbReference type="InterPro" id="IPR010982">
    <property type="entry name" value="Lambda_DNA-bd_dom_sf"/>
</dbReference>
<evidence type="ECO:0000259" key="4">
    <source>
        <dbReference type="PROSITE" id="PS50932"/>
    </source>
</evidence>
<dbReference type="Pfam" id="PF13377">
    <property type="entry name" value="Peripla_BP_3"/>
    <property type="match status" value="1"/>
</dbReference>
<gene>
    <name evidence="5" type="ORF">SAMN05421771_1641</name>
</gene>
<dbReference type="EMBL" id="FOZL01000001">
    <property type="protein sequence ID" value="SFS09422.1"/>
    <property type="molecule type" value="Genomic_DNA"/>
</dbReference>
<sequence length="345" mass="38562">MDEPLRKPYSAPISLKQLAEYLKLSPATVSLVVNNAPHVRTIAKATRARVLEAAKELNYRPNSLARSLRTRQTFTIGVIVPELSEGYFTILMNAVESSLLQAGYLHFVVSHQWQPDLIDEYPKLLLNRFVDGLLLVNTELHQAVNVPVVSISGHKKMQGVTNILLNHDRSAMLALKHLYDLGHRRIAFMRGQRHVSDSQSRWESTMGRAQEIGIEVDPELCIYLEANSWLPELGYGPTRDLLSRRRDFTALFCFNDTAALGAIRAIADAGLSCPGDISVVGFDDIAVAAYHLPSLTTVRQPLRQMGEIAAQLLIKRIQNPNEEYADAIHFDPELMARESTREVSG</sequence>
<dbReference type="InterPro" id="IPR028082">
    <property type="entry name" value="Peripla_BP_I"/>
</dbReference>
<feature type="domain" description="HTH lacI-type" evidence="4">
    <location>
        <begin position="13"/>
        <end position="70"/>
    </location>
</feature>
<evidence type="ECO:0000256" key="3">
    <source>
        <dbReference type="ARBA" id="ARBA00023163"/>
    </source>
</evidence>
<dbReference type="InterPro" id="IPR046335">
    <property type="entry name" value="LacI/GalR-like_sensor"/>
</dbReference>
<dbReference type="SMART" id="SM00354">
    <property type="entry name" value="HTH_LACI"/>
    <property type="match status" value="1"/>
</dbReference>
<keyword evidence="3" id="KW-0804">Transcription</keyword>
<protein>
    <submittedName>
        <fullName evidence="5">Transcriptional regulator, LacI family</fullName>
    </submittedName>
</protein>
<dbReference type="GO" id="GO:0003700">
    <property type="term" value="F:DNA-binding transcription factor activity"/>
    <property type="evidence" value="ECO:0007669"/>
    <property type="project" value="TreeGrafter"/>
</dbReference>
<dbReference type="SUPFAM" id="SSF53822">
    <property type="entry name" value="Periplasmic binding protein-like I"/>
    <property type="match status" value="1"/>
</dbReference>
<evidence type="ECO:0000313" key="5">
    <source>
        <dbReference type="EMBL" id="SFS09422.1"/>
    </source>
</evidence>